<sequence length="55" mass="6364">MNATQQQRIKSVLHTLTELVYSLKKDKASTPEELELLEGYEQSLLNLIDINLFDE</sequence>
<organism evidence="1 2">
    <name type="scientific">Mucilaginibacter robiniae</name>
    <dbReference type="NCBI Taxonomy" id="2728022"/>
    <lineage>
        <taxon>Bacteria</taxon>
        <taxon>Pseudomonadati</taxon>
        <taxon>Bacteroidota</taxon>
        <taxon>Sphingobacteriia</taxon>
        <taxon>Sphingobacteriales</taxon>
        <taxon>Sphingobacteriaceae</taxon>
        <taxon>Mucilaginibacter</taxon>
    </lineage>
</organism>
<dbReference type="EMBL" id="CP051682">
    <property type="protein sequence ID" value="QJD97182.1"/>
    <property type="molecule type" value="Genomic_DNA"/>
</dbReference>
<dbReference type="Proteomes" id="UP000503278">
    <property type="component" value="Chromosome"/>
</dbReference>
<name>A0A7L5E1E0_9SPHI</name>
<dbReference type="RefSeq" id="WP_169609133.1">
    <property type="nucleotide sequence ID" value="NZ_CP051682.1"/>
</dbReference>
<reference evidence="1 2" key="1">
    <citation type="submission" date="2020-04" db="EMBL/GenBank/DDBJ databases">
        <title>Genome sequencing of novel species.</title>
        <authorList>
            <person name="Heo J."/>
            <person name="Kim S.-J."/>
            <person name="Kim J.-S."/>
            <person name="Hong S.-B."/>
            <person name="Kwon S.-W."/>
        </authorList>
    </citation>
    <scope>NUCLEOTIDE SEQUENCE [LARGE SCALE GENOMIC DNA]</scope>
    <source>
        <strain evidence="1 2">F39-2</strain>
    </source>
</reference>
<dbReference type="AlphaFoldDB" id="A0A7L5E1E0"/>
<protein>
    <submittedName>
        <fullName evidence="1">Uncharacterized protein</fullName>
    </submittedName>
</protein>
<gene>
    <name evidence="1" type="ORF">HH214_15540</name>
</gene>
<accession>A0A7L5E1E0</accession>
<evidence type="ECO:0000313" key="1">
    <source>
        <dbReference type="EMBL" id="QJD97182.1"/>
    </source>
</evidence>
<evidence type="ECO:0000313" key="2">
    <source>
        <dbReference type="Proteomes" id="UP000503278"/>
    </source>
</evidence>
<keyword evidence="2" id="KW-1185">Reference proteome</keyword>
<proteinExistence type="predicted"/>
<dbReference type="KEGG" id="mrob:HH214_15540"/>